<feature type="transmembrane region" description="Helical" evidence="1">
    <location>
        <begin position="180"/>
        <end position="200"/>
    </location>
</feature>
<feature type="transmembrane region" description="Helical" evidence="1">
    <location>
        <begin position="48"/>
        <end position="70"/>
    </location>
</feature>
<dbReference type="PANTHER" id="PTHR40078:SF1">
    <property type="entry name" value="INTEGRAL MEMBRANE PROTEIN"/>
    <property type="match status" value="1"/>
</dbReference>
<feature type="transmembrane region" description="Helical" evidence="1">
    <location>
        <begin position="77"/>
        <end position="100"/>
    </location>
</feature>
<dbReference type="Pfam" id="PF19700">
    <property type="entry name" value="DUF6198"/>
    <property type="match status" value="1"/>
</dbReference>
<keyword evidence="1" id="KW-0812">Transmembrane</keyword>
<feature type="transmembrane region" description="Helical" evidence="1">
    <location>
        <begin position="112"/>
        <end position="134"/>
    </location>
</feature>
<evidence type="ECO:0000256" key="1">
    <source>
        <dbReference type="SAM" id="Phobius"/>
    </source>
</evidence>
<feature type="transmembrane region" description="Helical" evidence="1">
    <location>
        <begin position="155"/>
        <end position="174"/>
    </location>
</feature>
<dbReference type="EMBL" id="JAQMLS010000002">
    <property type="protein sequence ID" value="MDB8741407.1"/>
    <property type="molecule type" value="Genomic_DNA"/>
</dbReference>
<comment type="caution">
    <text evidence="2">The sequence shown here is derived from an EMBL/GenBank/DDBJ whole genome shotgun (WGS) entry which is preliminary data.</text>
</comment>
<sequence>MEKKNYAARVAIYAMGLVILAAGITMNIKTGLGVSTIISVPFAISSIWNVNFSLVTFATYALFVVIEMIIKGSDRTVIDWLQIPFSIVFSLLLNMFSKLLDFNFGHLWQNTLYLAAAIICTGSGMSMMIAMKFVPNPADGLAQAIGKAFGKNMGFGKNILDASCVAIACVIGLLFDKRIIGIGIGTVAAMLLVGRCVAVFDHFFKDRMKSAAGLAE</sequence>
<feature type="transmembrane region" description="Helical" evidence="1">
    <location>
        <begin position="7"/>
        <end position="28"/>
    </location>
</feature>
<dbReference type="Proteomes" id="UP001211421">
    <property type="component" value="Unassembled WGS sequence"/>
</dbReference>
<accession>A0AAW6DYQ7</accession>
<dbReference type="AlphaFoldDB" id="A0AAW6DYQ7"/>
<reference evidence="2" key="1">
    <citation type="submission" date="2023-01" db="EMBL/GenBank/DDBJ databases">
        <title>Human gut microbiome strain richness.</title>
        <authorList>
            <person name="Chen-Liaw A."/>
        </authorList>
    </citation>
    <scope>NUCLEOTIDE SEQUENCE</scope>
    <source>
        <strain evidence="2">D59st1_B8_D59t2_181005</strain>
    </source>
</reference>
<evidence type="ECO:0000313" key="3">
    <source>
        <dbReference type="Proteomes" id="UP001211421"/>
    </source>
</evidence>
<name>A0AAW6DYQ7_9FIRM</name>
<evidence type="ECO:0000313" key="2">
    <source>
        <dbReference type="EMBL" id="MDB8741407.1"/>
    </source>
</evidence>
<keyword evidence="1" id="KW-1133">Transmembrane helix</keyword>
<gene>
    <name evidence="2" type="ORF">PNV70_04915</name>
</gene>
<keyword evidence="1" id="KW-0472">Membrane</keyword>
<proteinExistence type="predicted"/>
<protein>
    <submittedName>
        <fullName evidence="2">DUF6198 family protein</fullName>
    </submittedName>
</protein>
<organism evidence="2 3">
    <name type="scientific">Ruminococcus bicirculans</name>
    <name type="common">ex Wegman et al. 2014</name>
    <dbReference type="NCBI Taxonomy" id="1160721"/>
    <lineage>
        <taxon>Bacteria</taxon>
        <taxon>Bacillati</taxon>
        <taxon>Bacillota</taxon>
        <taxon>Clostridia</taxon>
        <taxon>Eubacteriales</taxon>
        <taxon>Oscillospiraceae</taxon>
        <taxon>Ruminococcus</taxon>
    </lineage>
</organism>
<dbReference type="PANTHER" id="PTHR40078">
    <property type="entry name" value="INTEGRAL MEMBRANE PROTEIN-RELATED"/>
    <property type="match status" value="1"/>
</dbReference>
<dbReference type="InterPro" id="IPR038750">
    <property type="entry name" value="YczE/YyaS-like"/>
</dbReference>
<dbReference type="RefSeq" id="WP_243246370.1">
    <property type="nucleotide sequence ID" value="NZ_DAWBXX010000090.1"/>
</dbReference>